<dbReference type="InterPro" id="IPR033954">
    <property type="entry name" value="DiS-bond_Isoase_DsbC/G"/>
</dbReference>
<dbReference type="AlphaFoldDB" id="A0A7C2ZJG4"/>
<dbReference type="PANTHER" id="PTHR35272">
    <property type="entry name" value="THIOL:DISULFIDE INTERCHANGE PROTEIN DSBC-RELATED"/>
    <property type="match status" value="1"/>
</dbReference>
<reference evidence="2" key="1">
    <citation type="journal article" date="2020" name="mSystems">
        <title>Genome- and Community-Level Interaction Insights into Carbon Utilization and Element Cycling Functions of Hydrothermarchaeota in Hydrothermal Sediment.</title>
        <authorList>
            <person name="Zhou Z."/>
            <person name="Liu Y."/>
            <person name="Xu W."/>
            <person name="Pan J."/>
            <person name="Luo Z.H."/>
            <person name="Li M."/>
        </authorList>
    </citation>
    <scope>NUCLEOTIDE SEQUENCE [LARGE SCALE GENOMIC DNA]</scope>
    <source>
        <strain evidence="2">SpSt-132</strain>
    </source>
</reference>
<dbReference type="SUPFAM" id="SSF52833">
    <property type="entry name" value="Thioredoxin-like"/>
    <property type="match status" value="1"/>
</dbReference>
<dbReference type="EMBL" id="DSFP01000065">
    <property type="protein sequence ID" value="HEW46452.1"/>
    <property type="molecule type" value="Genomic_DNA"/>
</dbReference>
<gene>
    <name evidence="2" type="ORF">ENO47_07310</name>
</gene>
<dbReference type="PANTHER" id="PTHR35272:SF3">
    <property type="entry name" value="THIOL:DISULFIDE INTERCHANGE PROTEIN DSBC"/>
    <property type="match status" value="1"/>
</dbReference>
<dbReference type="InterPro" id="IPR051470">
    <property type="entry name" value="Thiol:disulfide_interchange"/>
</dbReference>
<name>A0A7C2ZJG4_9AQUI</name>
<evidence type="ECO:0000313" key="2">
    <source>
        <dbReference type="EMBL" id="HEW46452.1"/>
    </source>
</evidence>
<accession>A0A7C2ZJG4</accession>
<evidence type="ECO:0000259" key="1">
    <source>
        <dbReference type="Pfam" id="PF13098"/>
    </source>
</evidence>
<sequence length="165" mass="18746">MKYLALLLVFLTFAFPQDLYTEFIKSQVKEIPLNKAIVVGKGKRELISFINPDCGHCRKEWKALRPHLDKVKIYVFLLPFTAFPESHAKSNYIACSKDKLKALDEVLSGKFDGKPPLVKDCPLVQEHIKAAEKLNIQGTPYNIILKNYKVIEGYSPALLKELGIQ</sequence>
<organism evidence="2">
    <name type="scientific">Hydrogenobacter sp</name>
    <dbReference type="NCBI Taxonomy" id="2152829"/>
    <lineage>
        <taxon>Bacteria</taxon>
        <taxon>Pseudomonadati</taxon>
        <taxon>Aquificota</taxon>
        <taxon>Aquificia</taxon>
        <taxon>Aquificales</taxon>
        <taxon>Aquificaceae</taxon>
        <taxon>Hydrogenobacter</taxon>
    </lineage>
</organism>
<dbReference type="Pfam" id="PF13098">
    <property type="entry name" value="Thioredoxin_2"/>
    <property type="match status" value="1"/>
</dbReference>
<protein>
    <submittedName>
        <fullName evidence="2">DsbC family protein</fullName>
    </submittedName>
</protein>
<comment type="caution">
    <text evidence="2">The sequence shown here is derived from an EMBL/GenBank/DDBJ whole genome shotgun (WGS) entry which is preliminary data.</text>
</comment>
<dbReference type="InterPro" id="IPR036249">
    <property type="entry name" value="Thioredoxin-like_sf"/>
</dbReference>
<proteinExistence type="predicted"/>
<dbReference type="InterPro" id="IPR012336">
    <property type="entry name" value="Thioredoxin-like_fold"/>
</dbReference>
<feature type="domain" description="Thioredoxin-like fold" evidence="1">
    <location>
        <begin position="40"/>
        <end position="157"/>
    </location>
</feature>
<dbReference type="Gene3D" id="3.40.30.10">
    <property type="entry name" value="Glutaredoxin"/>
    <property type="match status" value="1"/>
</dbReference>
<dbReference type="CDD" id="cd03020">
    <property type="entry name" value="DsbA_DsbC_DsbG"/>
    <property type="match status" value="1"/>
</dbReference>